<feature type="transmembrane region" description="Helical" evidence="11">
    <location>
        <begin position="28"/>
        <end position="50"/>
    </location>
</feature>
<sequence length="323" mass="37170">MQTIPVTPQMTNLSMFSQNEAMKTTEEVALQIVLFCQFGIGTMANILLFVHNFSPLLNECQLRPKQVICTNMAVSSILILFMAVFSNNVFVAQRNLMNDLQCKLEYFVYMVARSTNLCSTCVLSTYQFVTLVPGNFGKLMVRGRRSKVISYSCCSCWLFGVLYNVYIPMKVSGPQNTHNKTGIKYKWLCFTSGFSVGILFLWFVHDAIFISIMVWTSVSMVIILYRHYERLQYIFPPHQGNRGYAEIRATHSIVMLVVTFVSFYLLHCICFILHVVFVDSRLWLRHVGEFLSSSFPTISPLLLIFRDPSYPCSLIFNYRKPVI</sequence>
<feature type="transmembrane region" description="Helical" evidence="11">
    <location>
        <begin position="70"/>
        <end position="92"/>
    </location>
</feature>
<feature type="transmembrane region" description="Helical" evidence="11">
    <location>
        <begin position="249"/>
        <end position="277"/>
    </location>
</feature>
<evidence type="ECO:0000256" key="5">
    <source>
        <dbReference type="ARBA" id="ARBA00022692"/>
    </source>
</evidence>
<evidence type="ECO:0000256" key="6">
    <source>
        <dbReference type="ARBA" id="ARBA00022989"/>
    </source>
</evidence>
<dbReference type="SUPFAM" id="SSF81321">
    <property type="entry name" value="Family A G protein-coupled receptor-like"/>
    <property type="match status" value="1"/>
</dbReference>
<keyword evidence="9 11" id="KW-0675">Receptor</keyword>
<evidence type="ECO:0000256" key="8">
    <source>
        <dbReference type="ARBA" id="ARBA00023136"/>
    </source>
</evidence>
<evidence type="ECO:0000256" key="9">
    <source>
        <dbReference type="ARBA" id="ARBA00023170"/>
    </source>
</evidence>
<dbReference type="GO" id="GO:0016503">
    <property type="term" value="F:pheromone receptor activity"/>
    <property type="evidence" value="ECO:0007669"/>
    <property type="project" value="InterPro"/>
</dbReference>
<dbReference type="InterPro" id="IPR017452">
    <property type="entry name" value="GPCR_Rhodpsn_7TM"/>
</dbReference>
<evidence type="ECO:0000313" key="13">
    <source>
        <dbReference type="Proteomes" id="UP000515126"/>
    </source>
</evidence>
<comment type="similarity">
    <text evidence="2 11">Belongs to the G-protein coupled receptor 1 family.</text>
</comment>
<evidence type="ECO:0000256" key="2">
    <source>
        <dbReference type="ARBA" id="ARBA00010663"/>
    </source>
</evidence>
<evidence type="ECO:0000259" key="12">
    <source>
        <dbReference type="PROSITE" id="PS50262"/>
    </source>
</evidence>
<organism evidence="13 14">
    <name type="scientific">Mus caroli</name>
    <name type="common">Ryukyu mouse</name>
    <name type="synonym">Ricefield mouse</name>
    <dbReference type="NCBI Taxonomy" id="10089"/>
    <lineage>
        <taxon>Eukaryota</taxon>
        <taxon>Metazoa</taxon>
        <taxon>Chordata</taxon>
        <taxon>Craniata</taxon>
        <taxon>Vertebrata</taxon>
        <taxon>Euteleostomi</taxon>
        <taxon>Mammalia</taxon>
        <taxon>Eutheria</taxon>
        <taxon>Euarchontoglires</taxon>
        <taxon>Glires</taxon>
        <taxon>Rodentia</taxon>
        <taxon>Myomorpha</taxon>
        <taxon>Muroidea</taxon>
        <taxon>Muridae</taxon>
        <taxon>Murinae</taxon>
        <taxon>Mus</taxon>
        <taxon>Mus</taxon>
    </lineage>
</organism>
<dbReference type="Proteomes" id="UP000515126">
    <property type="component" value="Unplaced"/>
</dbReference>
<dbReference type="RefSeq" id="XP_021010436.1">
    <property type="nucleotide sequence ID" value="XM_021154777.1"/>
</dbReference>
<keyword evidence="5 11" id="KW-0812">Transmembrane</keyword>
<feature type="transmembrane region" description="Helical" evidence="11">
    <location>
        <begin position="148"/>
        <end position="166"/>
    </location>
</feature>
<evidence type="ECO:0000256" key="10">
    <source>
        <dbReference type="ARBA" id="ARBA00023224"/>
    </source>
</evidence>
<keyword evidence="8 11" id="KW-0472">Membrane</keyword>
<feature type="transmembrane region" description="Helical" evidence="11">
    <location>
        <begin position="187"/>
        <end position="204"/>
    </location>
</feature>
<name>A0A6P5P6D9_MUSCR</name>
<keyword evidence="4 11" id="KW-0589">Pheromone response</keyword>
<protein>
    <recommendedName>
        <fullName evidence="11">Vomeronasal type-1 receptor</fullName>
    </recommendedName>
</protein>
<keyword evidence="13" id="KW-1185">Reference proteome</keyword>
<evidence type="ECO:0000256" key="3">
    <source>
        <dbReference type="ARBA" id="ARBA00022475"/>
    </source>
</evidence>
<dbReference type="GO" id="GO:0005886">
    <property type="term" value="C:plasma membrane"/>
    <property type="evidence" value="ECO:0007669"/>
    <property type="project" value="UniProtKB-SubCell"/>
</dbReference>
<dbReference type="PROSITE" id="PS50262">
    <property type="entry name" value="G_PROTEIN_RECEP_F1_2"/>
    <property type="match status" value="1"/>
</dbReference>
<evidence type="ECO:0000256" key="4">
    <source>
        <dbReference type="ARBA" id="ARBA00022507"/>
    </source>
</evidence>
<feature type="transmembrane region" description="Helical" evidence="11">
    <location>
        <begin position="104"/>
        <end position="128"/>
    </location>
</feature>
<dbReference type="GO" id="GO:0019236">
    <property type="term" value="P:response to pheromone"/>
    <property type="evidence" value="ECO:0007669"/>
    <property type="project" value="UniProtKB-KW"/>
</dbReference>
<gene>
    <name evidence="14" type="primary">LOC110288423</name>
</gene>
<keyword evidence="10 11" id="KW-0807">Transducer</keyword>
<evidence type="ECO:0000313" key="14">
    <source>
        <dbReference type="RefSeq" id="XP_021010436.1"/>
    </source>
</evidence>
<dbReference type="Gene3D" id="1.20.1070.10">
    <property type="entry name" value="Rhodopsin 7-helix transmembrane proteins"/>
    <property type="match status" value="1"/>
</dbReference>
<keyword evidence="3 11" id="KW-1003">Cell membrane</keyword>
<evidence type="ECO:0000256" key="7">
    <source>
        <dbReference type="ARBA" id="ARBA00023040"/>
    </source>
</evidence>
<accession>A0A6P5P6D9</accession>
<comment type="subcellular location">
    <subcellularLocation>
        <location evidence="1 11">Cell membrane</location>
        <topology evidence="1 11">Multi-pass membrane protein</topology>
    </subcellularLocation>
</comment>
<dbReference type="KEGG" id="mcal:110288423"/>
<keyword evidence="7 11" id="KW-0297">G-protein coupled receptor</keyword>
<evidence type="ECO:0000256" key="1">
    <source>
        <dbReference type="ARBA" id="ARBA00004651"/>
    </source>
</evidence>
<feature type="transmembrane region" description="Helical" evidence="11">
    <location>
        <begin position="210"/>
        <end position="228"/>
    </location>
</feature>
<feature type="domain" description="G-protein coupled receptors family 1 profile" evidence="12">
    <location>
        <begin position="41"/>
        <end position="303"/>
    </location>
</feature>
<reference evidence="14" key="1">
    <citation type="submission" date="2025-08" db="UniProtKB">
        <authorList>
            <consortium name="RefSeq"/>
        </authorList>
    </citation>
    <scope>IDENTIFICATION</scope>
</reference>
<dbReference type="FunFam" id="1.20.1070.10:FF:000120">
    <property type="entry name" value="Vomeronasal type-1 receptor"/>
    <property type="match status" value="1"/>
</dbReference>
<evidence type="ECO:0000256" key="11">
    <source>
        <dbReference type="RuleBase" id="RU364061"/>
    </source>
</evidence>
<dbReference type="InterPro" id="IPR004072">
    <property type="entry name" value="Vmron_rcpt_1"/>
</dbReference>
<proteinExistence type="inferred from homology"/>
<dbReference type="PANTHER" id="PTHR24062">
    <property type="entry name" value="VOMERONASAL TYPE-1 RECEPTOR"/>
    <property type="match status" value="1"/>
</dbReference>
<dbReference type="GO" id="GO:0007606">
    <property type="term" value="P:sensory perception of chemical stimulus"/>
    <property type="evidence" value="ECO:0007669"/>
    <property type="project" value="UniProtKB-ARBA"/>
</dbReference>
<dbReference type="Pfam" id="PF03402">
    <property type="entry name" value="V1R"/>
    <property type="match status" value="1"/>
</dbReference>
<keyword evidence="6 11" id="KW-1133">Transmembrane helix</keyword>
<dbReference type="GeneID" id="110288423"/>
<dbReference type="AlphaFoldDB" id="A0A6P5P6D9"/>